<dbReference type="KEGG" id="tsh:Tsac_2018"/>
<dbReference type="Proteomes" id="UP000006178">
    <property type="component" value="Chromosome"/>
</dbReference>
<dbReference type="eggNOG" id="COG0011">
    <property type="taxonomic scope" value="Bacteria"/>
</dbReference>
<dbReference type="PANTHER" id="PTHR33777">
    <property type="entry name" value="UPF0045 PROTEIN ECM15"/>
    <property type="match status" value="1"/>
</dbReference>
<dbReference type="AlphaFoldDB" id="I3VWX7"/>
<protein>
    <recommendedName>
        <fullName evidence="2">Thiamine-binding protein domain-containing protein</fullName>
    </recommendedName>
</protein>
<sequence length="101" mass="11331">MSIVNVSLQVLPIVEEERIYPVVDKVIDYIKSTGVKYFVSPMETTMEGDIDVLLDIVKKAQNICADEGAKRVISIVKIDFKPDGVTIEEKIGKYRNSADVR</sequence>
<dbReference type="RefSeq" id="WP_014758870.1">
    <property type="nucleotide sequence ID" value="NC_017992.1"/>
</dbReference>
<keyword evidence="4" id="KW-1185">Reference proteome</keyword>
<evidence type="ECO:0000313" key="3">
    <source>
        <dbReference type="EMBL" id="AFK87022.1"/>
    </source>
</evidence>
<comment type="similarity">
    <text evidence="1">Belongs to the UPF0045 family.</text>
</comment>
<dbReference type="SUPFAM" id="SSF89957">
    <property type="entry name" value="MTH1187/YkoF-like"/>
    <property type="match status" value="1"/>
</dbReference>
<dbReference type="STRING" id="1094508.Tsac_2018"/>
<dbReference type="BioCyc" id="TSAC1094508:GLMA-2045-MONOMER"/>
<gene>
    <name evidence="3" type="ordered locus">Tsac_2018</name>
</gene>
<evidence type="ECO:0000256" key="1">
    <source>
        <dbReference type="ARBA" id="ARBA00010272"/>
    </source>
</evidence>
<dbReference type="GO" id="GO:0005829">
    <property type="term" value="C:cytosol"/>
    <property type="evidence" value="ECO:0007669"/>
    <property type="project" value="TreeGrafter"/>
</dbReference>
<feature type="domain" description="Thiamine-binding protein" evidence="2">
    <location>
        <begin position="6"/>
        <end position="94"/>
    </location>
</feature>
<dbReference type="InterPro" id="IPR051614">
    <property type="entry name" value="UPF0045_domain"/>
</dbReference>
<dbReference type="Gene3D" id="3.30.70.930">
    <property type="match status" value="1"/>
</dbReference>
<organism evidence="3 4">
    <name type="scientific">Thermoanaerobacterium saccharolyticum (strain DSM 8691 / JW/SL-YS485)</name>
    <dbReference type="NCBI Taxonomy" id="1094508"/>
    <lineage>
        <taxon>Bacteria</taxon>
        <taxon>Bacillati</taxon>
        <taxon>Bacillota</taxon>
        <taxon>Clostridia</taxon>
        <taxon>Thermoanaerobacterales</taxon>
        <taxon>Thermoanaerobacteraceae</taxon>
        <taxon>Thermoanaerobacterium</taxon>
    </lineage>
</organism>
<evidence type="ECO:0000313" key="4">
    <source>
        <dbReference type="Proteomes" id="UP000006178"/>
    </source>
</evidence>
<dbReference type="PANTHER" id="PTHR33777:SF1">
    <property type="entry name" value="UPF0045 PROTEIN ECM15"/>
    <property type="match status" value="1"/>
</dbReference>
<proteinExistence type="inferred from homology"/>
<dbReference type="Pfam" id="PF01910">
    <property type="entry name" value="Thiamine_BP"/>
    <property type="match status" value="1"/>
</dbReference>
<name>I3VWX7_THESW</name>
<accession>I3VWX7</accession>
<dbReference type="EMBL" id="CP003184">
    <property type="protein sequence ID" value="AFK87022.1"/>
    <property type="molecule type" value="Genomic_DNA"/>
</dbReference>
<reference evidence="3 4" key="1">
    <citation type="journal article" date="2014" name="Appl. Environ. Microbiol.">
        <title>Profile of Secreted Hydrolases, Associated Proteins, and SlpA in Thermoanaerobacterium saccharolyticum during the Degradation of Hemicellulose.</title>
        <authorList>
            <person name="Currie D.H."/>
            <person name="Guss A.M."/>
            <person name="Herring C.D."/>
            <person name="Giannone R.J."/>
            <person name="Johnson C.M."/>
            <person name="Lankford P.K."/>
            <person name="Brown S.D."/>
            <person name="Hettich R.L."/>
            <person name="Lynd L.R."/>
        </authorList>
    </citation>
    <scope>NUCLEOTIDE SEQUENCE [LARGE SCALE GENOMIC DNA]</scope>
    <source>
        <strain evidence="4">DSM 8691 / JW/SL-YS485</strain>
    </source>
</reference>
<dbReference type="InterPro" id="IPR029756">
    <property type="entry name" value="MTH1187/YkoF-like"/>
</dbReference>
<evidence type="ECO:0000259" key="2">
    <source>
        <dbReference type="Pfam" id="PF01910"/>
    </source>
</evidence>
<dbReference type="PATRIC" id="fig|1094508.3.peg.2044"/>
<dbReference type="InterPro" id="IPR002767">
    <property type="entry name" value="Thiamine_BP"/>
</dbReference>